<dbReference type="GO" id="GO:0000978">
    <property type="term" value="F:RNA polymerase II cis-regulatory region sequence-specific DNA binding"/>
    <property type="evidence" value="ECO:0007669"/>
    <property type="project" value="TreeGrafter"/>
</dbReference>
<dbReference type="GeneTree" id="ENSGT00940000156489"/>
<proteinExistence type="inferred from homology"/>
<evidence type="ECO:0000313" key="4">
    <source>
        <dbReference type="Proteomes" id="UP000314986"/>
    </source>
</evidence>
<dbReference type="GO" id="GO:0000981">
    <property type="term" value="F:DNA-binding transcription factor activity, RNA polymerase II-specific"/>
    <property type="evidence" value="ECO:0007669"/>
    <property type="project" value="TreeGrafter"/>
</dbReference>
<protein>
    <submittedName>
        <fullName evidence="3">Doublesex and mab-3 related transcription factor 1</fullName>
    </submittedName>
</protein>
<reference evidence="3" key="5">
    <citation type="submission" date="2025-09" db="UniProtKB">
        <authorList>
            <consortium name="Ensembl"/>
        </authorList>
    </citation>
    <scope>IDENTIFICATION</scope>
</reference>
<reference evidence="4" key="3">
    <citation type="journal article" date="2014" name="Nature">
        <title>Elephant shark genome provides unique insights into gnathostome evolution.</title>
        <authorList>
            <consortium name="International Elephant Shark Genome Sequencing Consortium"/>
            <person name="Venkatesh B."/>
            <person name="Lee A.P."/>
            <person name="Ravi V."/>
            <person name="Maurya A.K."/>
            <person name="Lian M.M."/>
            <person name="Swann J.B."/>
            <person name="Ohta Y."/>
            <person name="Flajnik M.F."/>
            <person name="Sutoh Y."/>
            <person name="Kasahara M."/>
            <person name="Hoon S."/>
            <person name="Gangu V."/>
            <person name="Roy S.W."/>
            <person name="Irimia M."/>
            <person name="Korzh V."/>
            <person name="Kondrychyn I."/>
            <person name="Lim Z.W."/>
            <person name="Tay B.H."/>
            <person name="Tohari S."/>
            <person name="Kong K.W."/>
            <person name="Ho S."/>
            <person name="Lorente-Galdos B."/>
            <person name="Quilez J."/>
            <person name="Marques-Bonet T."/>
            <person name="Raney B.J."/>
            <person name="Ingham P.W."/>
            <person name="Tay A."/>
            <person name="Hillier L.W."/>
            <person name="Minx P."/>
            <person name="Boehm T."/>
            <person name="Wilson R.K."/>
            <person name="Brenner S."/>
            <person name="Warren W.C."/>
        </authorList>
    </citation>
    <scope>NUCLEOTIDE SEQUENCE [LARGE SCALE GENOMIC DNA]</scope>
</reference>
<accession>A0A4W3HSM5</accession>
<feature type="compositionally biased region" description="Low complexity" evidence="2">
    <location>
        <begin position="77"/>
        <end position="88"/>
    </location>
</feature>
<reference evidence="4" key="1">
    <citation type="journal article" date="2006" name="Science">
        <title>Ancient noncoding elements conserved in the human genome.</title>
        <authorList>
            <person name="Venkatesh B."/>
            <person name="Kirkness E.F."/>
            <person name="Loh Y.H."/>
            <person name="Halpern A.L."/>
            <person name="Lee A.P."/>
            <person name="Johnson J."/>
            <person name="Dandona N."/>
            <person name="Viswanathan L.D."/>
            <person name="Tay A."/>
            <person name="Venter J.C."/>
            <person name="Strausberg R.L."/>
            <person name="Brenner S."/>
        </authorList>
    </citation>
    <scope>NUCLEOTIDE SEQUENCE [LARGE SCALE GENOMIC DNA]</scope>
</reference>
<reference evidence="3" key="4">
    <citation type="submission" date="2025-08" db="UniProtKB">
        <authorList>
            <consortium name="Ensembl"/>
        </authorList>
    </citation>
    <scope>IDENTIFICATION</scope>
</reference>
<feature type="region of interest" description="Disordered" evidence="2">
    <location>
        <begin position="68"/>
        <end position="98"/>
    </location>
</feature>
<dbReference type="GO" id="GO:0007548">
    <property type="term" value="P:sex differentiation"/>
    <property type="evidence" value="ECO:0007669"/>
    <property type="project" value="TreeGrafter"/>
</dbReference>
<dbReference type="PANTHER" id="PTHR12322">
    <property type="entry name" value="DOUBLESEX AND MAB-3 RELATED TRANSCRIPTION FACTOR DMRT"/>
    <property type="match status" value="1"/>
</dbReference>
<dbReference type="Proteomes" id="UP000314986">
    <property type="component" value="Unassembled WGS sequence"/>
</dbReference>
<reference evidence="4" key="2">
    <citation type="journal article" date="2007" name="PLoS Biol.">
        <title>Survey sequencing and comparative analysis of the elephant shark (Callorhinchus milii) genome.</title>
        <authorList>
            <person name="Venkatesh B."/>
            <person name="Kirkness E.F."/>
            <person name="Loh Y.H."/>
            <person name="Halpern A.L."/>
            <person name="Lee A.P."/>
            <person name="Johnson J."/>
            <person name="Dandona N."/>
            <person name="Viswanathan L.D."/>
            <person name="Tay A."/>
            <person name="Venter J.C."/>
            <person name="Strausberg R.L."/>
            <person name="Brenner S."/>
        </authorList>
    </citation>
    <scope>NUCLEOTIDE SEQUENCE [LARGE SCALE GENOMIC DNA]</scope>
</reference>
<dbReference type="PANTHER" id="PTHR12322:SF70">
    <property type="entry name" value="DOUBLESEX- AND MAB-3-RELATED TRANSCRIPTION FACTOR 1"/>
    <property type="match status" value="1"/>
</dbReference>
<sequence length="209" mass="22433">VYRLQKTESIPKCIPGLNMGVDGKAGTVGLCWLQVALRRQQAQEEELGISRPIPLPGARALAAFTSPASSAPPLPGGPSATLPPSSGTQSCSPSRGHLEATPDLVVDSSYYSNFYQPSLYPAYYNNLYNYPQYQMASRFSGHGVTPQYRMHTYYPTASYLGQGLSTAACVPQLFTLEDGSSFSDVKSNGRLPLPTPPQKANPAALIFPS</sequence>
<dbReference type="FunCoup" id="A0A4W3HSM5">
    <property type="interactions" value="35"/>
</dbReference>
<dbReference type="Ensembl" id="ENSCMIT00000020725.1">
    <property type="protein sequence ID" value="ENSCMIP00000020353.1"/>
    <property type="gene ID" value="ENSCMIG00000009384.1"/>
</dbReference>
<evidence type="ECO:0000256" key="1">
    <source>
        <dbReference type="ARBA" id="ARBA00006834"/>
    </source>
</evidence>
<comment type="similarity">
    <text evidence="1">Belongs to the DMRT family.</text>
</comment>
<evidence type="ECO:0000256" key="2">
    <source>
        <dbReference type="SAM" id="MobiDB-lite"/>
    </source>
</evidence>
<keyword evidence="4" id="KW-1185">Reference proteome</keyword>
<dbReference type="InParanoid" id="A0A4W3HSM5"/>
<dbReference type="STRING" id="7868.ENSCMIP00000020353"/>
<dbReference type="GO" id="GO:0005634">
    <property type="term" value="C:nucleus"/>
    <property type="evidence" value="ECO:0007669"/>
    <property type="project" value="InterPro"/>
</dbReference>
<organism evidence="3 4">
    <name type="scientific">Callorhinchus milii</name>
    <name type="common">Ghost shark</name>
    <dbReference type="NCBI Taxonomy" id="7868"/>
    <lineage>
        <taxon>Eukaryota</taxon>
        <taxon>Metazoa</taxon>
        <taxon>Chordata</taxon>
        <taxon>Craniata</taxon>
        <taxon>Vertebrata</taxon>
        <taxon>Chondrichthyes</taxon>
        <taxon>Holocephali</taxon>
        <taxon>Chimaeriformes</taxon>
        <taxon>Callorhinchidae</taxon>
        <taxon>Callorhinchus</taxon>
    </lineage>
</organism>
<evidence type="ECO:0000313" key="3">
    <source>
        <dbReference type="Ensembl" id="ENSCMIP00000020353.1"/>
    </source>
</evidence>
<dbReference type="InterPro" id="IPR026607">
    <property type="entry name" value="DMRT"/>
</dbReference>
<dbReference type="AlphaFoldDB" id="A0A4W3HSM5"/>
<name>A0A4W3HSM5_CALMI</name>